<keyword evidence="3 6" id="KW-1133">Transmembrane helix</keyword>
<dbReference type="SUPFAM" id="SSF81340">
    <property type="entry name" value="Clc chloride channel"/>
    <property type="match status" value="2"/>
</dbReference>
<dbReference type="InterPro" id="IPR001807">
    <property type="entry name" value="ClC"/>
</dbReference>
<feature type="compositionally biased region" description="Basic residues" evidence="5">
    <location>
        <begin position="978"/>
        <end position="989"/>
    </location>
</feature>
<reference evidence="7 8" key="1">
    <citation type="journal article" date="2023" name="Commun. Biol.">
        <title>Genome analysis of Parmales, the sister group of diatoms, reveals the evolutionary specialization of diatoms from phago-mixotrophs to photoautotrophs.</title>
        <authorList>
            <person name="Ban H."/>
            <person name="Sato S."/>
            <person name="Yoshikawa S."/>
            <person name="Yamada K."/>
            <person name="Nakamura Y."/>
            <person name="Ichinomiya M."/>
            <person name="Sato N."/>
            <person name="Blanc-Mathieu R."/>
            <person name="Endo H."/>
            <person name="Kuwata A."/>
            <person name="Ogata H."/>
        </authorList>
    </citation>
    <scope>NUCLEOTIDE SEQUENCE [LARGE SCALE GENOMIC DNA]</scope>
</reference>
<feature type="transmembrane region" description="Helical" evidence="6">
    <location>
        <begin position="336"/>
        <end position="356"/>
    </location>
</feature>
<evidence type="ECO:0000256" key="5">
    <source>
        <dbReference type="SAM" id="MobiDB-lite"/>
    </source>
</evidence>
<evidence type="ECO:0000256" key="1">
    <source>
        <dbReference type="ARBA" id="ARBA00004141"/>
    </source>
</evidence>
<feature type="compositionally biased region" description="Low complexity" evidence="5">
    <location>
        <begin position="990"/>
        <end position="1003"/>
    </location>
</feature>
<dbReference type="PRINTS" id="PR00762">
    <property type="entry name" value="CLCHANNEL"/>
</dbReference>
<keyword evidence="8" id="KW-1185">Reference proteome</keyword>
<dbReference type="PANTHER" id="PTHR43427:SF12">
    <property type="entry name" value="CHLORIDE TRANSPORTER"/>
    <property type="match status" value="1"/>
</dbReference>
<dbReference type="Gene3D" id="1.10.3080.10">
    <property type="entry name" value="Clc chloride channel"/>
    <property type="match status" value="2"/>
</dbReference>
<dbReference type="EMBL" id="BRYB01000762">
    <property type="protein sequence ID" value="GMI37124.1"/>
    <property type="molecule type" value="Genomic_DNA"/>
</dbReference>
<dbReference type="InterPro" id="IPR050368">
    <property type="entry name" value="ClC-type_chloride_channel"/>
</dbReference>
<feature type="transmembrane region" description="Helical" evidence="6">
    <location>
        <begin position="401"/>
        <end position="418"/>
    </location>
</feature>
<dbReference type="InterPro" id="IPR014743">
    <property type="entry name" value="Cl-channel_core"/>
</dbReference>
<feature type="compositionally biased region" description="Pro residues" evidence="5">
    <location>
        <begin position="106"/>
        <end position="120"/>
    </location>
</feature>
<evidence type="ECO:0000313" key="7">
    <source>
        <dbReference type="EMBL" id="GMI37124.1"/>
    </source>
</evidence>
<evidence type="ECO:0000313" key="8">
    <source>
        <dbReference type="Proteomes" id="UP001165060"/>
    </source>
</evidence>
<protein>
    <submittedName>
        <fullName evidence="7">Uncharacterized protein</fullName>
    </submittedName>
</protein>
<organism evidence="7 8">
    <name type="scientific">Tetraparma gracilis</name>
    <dbReference type="NCBI Taxonomy" id="2962635"/>
    <lineage>
        <taxon>Eukaryota</taxon>
        <taxon>Sar</taxon>
        <taxon>Stramenopiles</taxon>
        <taxon>Ochrophyta</taxon>
        <taxon>Bolidophyceae</taxon>
        <taxon>Parmales</taxon>
        <taxon>Triparmaceae</taxon>
        <taxon>Tetraparma</taxon>
    </lineage>
</organism>
<comment type="caution">
    <text evidence="7">The sequence shown here is derived from an EMBL/GenBank/DDBJ whole genome shotgun (WGS) entry which is preliminary data.</text>
</comment>
<keyword evidence="4 6" id="KW-0472">Membrane</keyword>
<feature type="compositionally biased region" description="Basic and acidic residues" evidence="5">
    <location>
        <begin position="52"/>
        <end position="63"/>
    </location>
</feature>
<feature type="compositionally biased region" description="Low complexity" evidence="5">
    <location>
        <begin position="9"/>
        <end position="31"/>
    </location>
</feature>
<feature type="transmembrane region" description="Helical" evidence="6">
    <location>
        <begin position="430"/>
        <end position="452"/>
    </location>
</feature>
<evidence type="ECO:0000256" key="2">
    <source>
        <dbReference type="ARBA" id="ARBA00022692"/>
    </source>
</evidence>
<dbReference type="Pfam" id="PF00654">
    <property type="entry name" value="Voltage_CLC"/>
    <property type="match status" value="2"/>
</dbReference>
<feature type="compositionally biased region" description="Low complexity" evidence="5">
    <location>
        <begin position="166"/>
        <end position="179"/>
    </location>
</feature>
<dbReference type="Proteomes" id="UP001165060">
    <property type="component" value="Unassembled WGS sequence"/>
</dbReference>
<evidence type="ECO:0000256" key="3">
    <source>
        <dbReference type="ARBA" id="ARBA00022989"/>
    </source>
</evidence>
<feature type="transmembrane region" description="Helical" evidence="6">
    <location>
        <begin position="377"/>
        <end position="395"/>
    </location>
</feature>
<feature type="transmembrane region" description="Helical" evidence="6">
    <location>
        <begin position="774"/>
        <end position="797"/>
    </location>
</feature>
<proteinExistence type="predicted"/>
<dbReference type="CDD" id="cd00400">
    <property type="entry name" value="Voltage_gated_ClC"/>
    <property type="match status" value="1"/>
</dbReference>
<keyword evidence="2 6" id="KW-0812">Transmembrane</keyword>
<feature type="compositionally biased region" description="Polar residues" evidence="5">
    <location>
        <begin position="1004"/>
        <end position="1014"/>
    </location>
</feature>
<feature type="transmembrane region" description="Helical" evidence="6">
    <location>
        <begin position="233"/>
        <end position="254"/>
    </location>
</feature>
<accession>A0ABQ6N189</accession>
<feature type="transmembrane region" description="Helical" evidence="6">
    <location>
        <begin position="678"/>
        <end position="699"/>
    </location>
</feature>
<evidence type="ECO:0000256" key="6">
    <source>
        <dbReference type="SAM" id="Phobius"/>
    </source>
</evidence>
<feature type="transmembrane region" description="Helical" evidence="6">
    <location>
        <begin position="504"/>
        <end position="523"/>
    </location>
</feature>
<feature type="transmembrane region" description="Helical" evidence="6">
    <location>
        <begin position="809"/>
        <end position="836"/>
    </location>
</feature>
<evidence type="ECO:0000256" key="4">
    <source>
        <dbReference type="ARBA" id="ARBA00023136"/>
    </source>
</evidence>
<feature type="region of interest" description="Disordered" evidence="5">
    <location>
        <begin position="1104"/>
        <end position="1169"/>
    </location>
</feature>
<name>A0ABQ6N189_9STRA</name>
<feature type="compositionally biased region" description="Gly residues" evidence="5">
    <location>
        <begin position="1121"/>
        <end position="1130"/>
    </location>
</feature>
<feature type="transmembrane region" description="Helical" evidence="6">
    <location>
        <begin position="275"/>
        <end position="293"/>
    </location>
</feature>
<dbReference type="PANTHER" id="PTHR43427">
    <property type="entry name" value="CHLORIDE CHANNEL PROTEIN CLC-E"/>
    <property type="match status" value="1"/>
</dbReference>
<feature type="region of interest" description="Disordered" evidence="5">
    <location>
        <begin position="1"/>
        <end position="186"/>
    </location>
</feature>
<gene>
    <name evidence="7" type="ORF">TeGR_g13469</name>
</gene>
<sequence length="1197" mass="127882">MPPPPIDGNSSSNSLAASHSRSSSSPPYLSSLFMLPTALESAPAPAPAPQAPEERRDGSKEGSSKTLYRMRKMLGFGSGSGKSKKAMSPRLSHPARPSYGSTDSSAPPPPAAPQPPPPKLLHPIATVPPKKQQTGADQAAGGSAHKRTRTLEPGFRINPRPSLTIDTGGDTAPGTAAPPNTAKNVATPFGITPTSEAGYNADRYHVAESPSPYALGALSGGDPPPPPAYPTHVLVLLTLTSCVGEAVDCLPGFYYRLWRRVVYDSDFPEFSTTQVHFWSVAIGILMGVATWAWKEVTDLLIEFIWKTTPNYLYERDLVFTASPSTSTAFLALPLPFYYPIATAIITGVLMAILQCVRPFPSQNSWIDNLHRTGTQDPASLLPFFLVSTLALGSGLSLGPEMPLVILAGMFGTIVGKRFRQSVLSCRVLNLSAASAAVAGFFGFPLAGAIFVLELPHSLGLQFFEALSPATLASIVAVIFNQLCSGNSVAGTFEYPYLNAEMPSHIFLLAVLFGLIGAGVGTIYNTTVLVGKKFCNTDLKNIFRGWCGRCHIETVPATAQRAAGEDGIQHHSYSALKMLEKKEEEEPGTTRAEQEYKAYDKQQQHIRQRSVGAQALLGKGRANEDTAIKSNWYSKSNLYSPFATPSQPQPATALRQHPLIIQSYGSNDAEQGHPSARVVIADFVLGLLLGGIVGTISMYVPEAQFWGEQQLQSILDRGESPLPFTGNNTPLNAFKVCSSESVNEQTTTACALLFAAAKTISVSVSLGTNLPGGQFWAPLFVSASLSHVINDLFSGVVFKSLDWASIRSYPVVLLLCLMGSAHVVTFRAAMGIMLIITLTIQSFTGGQHGEPVNMSDFAAVFPLLVVSVFTSQFVSRSMNFYYQQRPRGDIVAIPENLCEPGSYGEPLFLTHSRGSEPSTPRFGEGSGFIGEGAEITHRRAPSDLSESGDEEGGAGVGGEGNGTDSDESIDIYVESGRVLQKKNKGKKGGNRSRSGSVGDVSYRSIQNSIPSSSARSLDAHMSRGNSLDAHMLPAPLLSNLYNTSEKRGEGSLLAEGSEVASSVGRFNDQSVAHTPPGAVGVVGYSKVGTFGFIRQEHPSLLDQARVGREGARSRTSSWEKGGASGKAGGGLETAQVYRRHQERNLERRVSKKVKKKGAGAAKADSHKRIRSYEQDQSIVVDIETAIADIIRENAGGNP</sequence>
<feature type="region of interest" description="Disordered" evidence="5">
    <location>
        <begin position="908"/>
        <end position="1018"/>
    </location>
</feature>
<comment type="subcellular location">
    <subcellularLocation>
        <location evidence="1">Membrane</location>
        <topology evidence="1">Multi-pass membrane protein</topology>
    </subcellularLocation>
</comment>